<dbReference type="Proteomes" id="UP000028135">
    <property type="component" value="Unassembled WGS sequence"/>
</dbReference>
<feature type="transmembrane region" description="Helical" evidence="1">
    <location>
        <begin position="92"/>
        <end position="110"/>
    </location>
</feature>
<proteinExistence type="predicted"/>
<dbReference type="InterPro" id="IPR052712">
    <property type="entry name" value="Acid_resist_chaperone_HdeD"/>
</dbReference>
<dbReference type="AlphaFoldDB" id="A0A8E0WVB5"/>
<keyword evidence="1" id="KW-0812">Transmembrane</keyword>
<sequence length="151" mass="15833">MANEFLEAPPSSIALGALMLLTGGLSLLPVLNEAHRLFGRYWQIAGCAYLLAAAAAFADPSFEARALTLLLAGCLAISGGARLSAAISWRGYGFGWPLMSGLASLAFAATLANDWPEPARKLLGLVLAIDMLVQGIMLMLLANSSRKMAIP</sequence>
<evidence type="ECO:0000313" key="3">
    <source>
        <dbReference type="Proteomes" id="UP000028135"/>
    </source>
</evidence>
<name>A0A8E0WVB5_9SPHN</name>
<feature type="transmembrane region" description="Helical" evidence="1">
    <location>
        <begin position="12"/>
        <end position="31"/>
    </location>
</feature>
<dbReference type="Pfam" id="PF03729">
    <property type="entry name" value="DUF308"/>
    <property type="match status" value="1"/>
</dbReference>
<evidence type="ECO:0000313" key="2">
    <source>
        <dbReference type="EMBL" id="KER38147.1"/>
    </source>
</evidence>
<comment type="caution">
    <text evidence="2">The sequence shown here is derived from an EMBL/GenBank/DDBJ whole genome shotgun (WGS) entry which is preliminary data.</text>
</comment>
<keyword evidence="1" id="KW-0472">Membrane</keyword>
<protein>
    <submittedName>
        <fullName evidence="2">Uncharacterized protein</fullName>
    </submittedName>
</protein>
<dbReference type="PANTHER" id="PTHR34989:SF1">
    <property type="entry name" value="PROTEIN HDED"/>
    <property type="match status" value="1"/>
</dbReference>
<organism evidence="2 3">
    <name type="scientific">Sphingobium indicum F2</name>
    <dbReference type="NCBI Taxonomy" id="1450518"/>
    <lineage>
        <taxon>Bacteria</taxon>
        <taxon>Pseudomonadati</taxon>
        <taxon>Pseudomonadota</taxon>
        <taxon>Alphaproteobacteria</taxon>
        <taxon>Sphingomonadales</taxon>
        <taxon>Sphingomonadaceae</taxon>
        <taxon>Sphingobium</taxon>
    </lineage>
</organism>
<dbReference type="InterPro" id="IPR005325">
    <property type="entry name" value="DUF308_memb"/>
</dbReference>
<reference evidence="2 3" key="1">
    <citation type="submission" date="2014-05" db="EMBL/GenBank/DDBJ databases">
        <title>Genome Announcement of Sphingobium lucknowense F2.</title>
        <authorList>
            <person name="Lal R."/>
            <person name="Negi V."/>
            <person name="Lata P."/>
            <person name="Sangwan N."/>
            <person name="Gupta S.K."/>
            <person name="Rao D.L.N."/>
            <person name="Das S."/>
        </authorList>
    </citation>
    <scope>NUCLEOTIDE SEQUENCE [LARGE SCALE GENOMIC DNA]</scope>
    <source>
        <strain evidence="2 3">F2</strain>
    </source>
</reference>
<keyword evidence="1" id="KW-1133">Transmembrane helix</keyword>
<dbReference type="PANTHER" id="PTHR34989">
    <property type="entry name" value="PROTEIN HDED"/>
    <property type="match status" value="1"/>
</dbReference>
<dbReference type="GO" id="GO:0005886">
    <property type="term" value="C:plasma membrane"/>
    <property type="evidence" value="ECO:0007669"/>
    <property type="project" value="TreeGrafter"/>
</dbReference>
<evidence type="ECO:0000256" key="1">
    <source>
        <dbReference type="SAM" id="Phobius"/>
    </source>
</evidence>
<gene>
    <name evidence="2" type="ORF">AL00_02120</name>
</gene>
<accession>A0A8E0WVB5</accession>
<dbReference type="EMBL" id="JANF02000004">
    <property type="protein sequence ID" value="KER38147.1"/>
    <property type="molecule type" value="Genomic_DNA"/>
</dbReference>
<feature type="transmembrane region" description="Helical" evidence="1">
    <location>
        <begin position="38"/>
        <end position="58"/>
    </location>
</feature>
<feature type="transmembrane region" description="Helical" evidence="1">
    <location>
        <begin position="64"/>
        <end position="85"/>
    </location>
</feature>
<feature type="transmembrane region" description="Helical" evidence="1">
    <location>
        <begin position="122"/>
        <end position="142"/>
    </location>
</feature>